<protein>
    <recommendedName>
        <fullName evidence="3">Exo-alpha-sialidase</fullName>
    </recommendedName>
</protein>
<accession>A0A7Y2EA05</accession>
<comment type="caution">
    <text evidence="1">The sequence shown here is derived from an EMBL/GenBank/DDBJ whole genome shotgun (WGS) entry which is preliminary data.</text>
</comment>
<organism evidence="1 2">
    <name type="scientific">Eiseniibacteriota bacterium</name>
    <dbReference type="NCBI Taxonomy" id="2212470"/>
    <lineage>
        <taxon>Bacteria</taxon>
        <taxon>Candidatus Eiseniibacteriota</taxon>
    </lineage>
</organism>
<name>A0A7Y2EA05_UNCEI</name>
<dbReference type="Proteomes" id="UP000547674">
    <property type="component" value="Unassembled WGS sequence"/>
</dbReference>
<dbReference type="AlphaFoldDB" id="A0A7Y2EA05"/>
<reference evidence="1 2" key="1">
    <citation type="submission" date="2020-03" db="EMBL/GenBank/DDBJ databases">
        <title>Metabolic flexibility allows generalist bacteria to become dominant in a frequently disturbed ecosystem.</title>
        <authorList>
            <person name="Chen Y.-J."/>
            <person name="Leung P.M."/>
            <person name="Bay S.K."/>
            <person name="Hugenholtz P."/>
            <person name="Kessler A.J."/>
            <person name="Shelley G."/>
            <person name="Waite D.W."/>
            <person name="Cook P.L."/>
            <person name="Greening C."/>
        </authorList>
    </citation>
    <scope>NUCLEOTIDE SEQUENCE [LARGE SCALE GENOMIC DNA]</scope>
    <source>
        <strain evidence="1">SS_bin_28</strain>
    </source>
</reference>
<evidence type="ECO:0008006" key="3">
    <source>
        <dbReference type="Google" id="ProtNLM"/>
    </source>
</evidence>
<evidence type="ECO:0000313" key="2">
    <source>
        <dbReference type="Proteomes" id="UP000547674"/>
    </source>
</evidence>
<evidence type="ECO:0000313" key="1">
    <source>
        <dbReference type="EMBL" id="NNF07981.1"/>
    </source>
</evidence>
<dbReference type="EMBL" id="JABDJR010000587">
    <property type="protein sequence ID" value="NNF07981.1"/>
    <property type="molecule type" value="Genomic_DNA"/>
</dbReference>
<gene>
    <name evidence="1" type="ORF">HKN21_14555</name>
</gene>
<proteinExistence type="predicted"/>
<sequence>MIYSPDKGETWHTVTTDPYYCADFNADQKAGWLAGPNGVVARFTLR</sequence>